<organism evidence="1">
    <name type="scientific">marine metagenome</name>
    <dbReference type="NCBI Taxonomy" id="408172"/>
    <lineage>
        <taxon>unclassified sequences</taxon>
        <taxon>metagenomes</taxon>
        <taxon>ecological metagenomes</taxon>
    </lineage>
</organism>
<reference evidence="1" key="1">
    <citation type="submission" date="2018-05" db="EMBL/GenBank/DDBJ databases">
        <authorList>
            <person name="Lanie J.A."/>
            <person name="Ng W.-L."/>
            <person name="Kazmierczak K.M."/>
            <person name="Andrzejewski T.M."/>
            <person name="Davidsen T.M."/>
            <person name="Wayne K.J."/>
            <person name="Tettelin H."/>
            <person name="Glass J.I."/>
            <person name="Rusch D."/>
            <person name="Podicherti R."/>
            <person name="Tsui H.-C.T."/>
            <person name="Winkler M.E."/>
        </authorList>
    </citation>
    <scope>NUCLEOTIDE SEQUENCE</scope>
</reference>
<protein>
    <submittedName>
        <fullName evidence="1">Uncharacterized protein</fullName>
    </submittedName>
</protein>
<gene>
    <name evidence="1" type="ORF">METZ01_LOCUS164993</name>
</gene>
<evidence type="ECO:0000313" key="1">
    <source>
        <dbReference type="EMBL" id="SVB12139.1"/>
    </source>
</evidence>
<accession>A0A382BEU3</accession>
<name>A0A382BEU3_9ZZZZ</name>
<proteinExistence type="predicted"/>
<sequence length="192" mass="18910">MALWGVSDADEAKPKWLSATDKSNTFASAAGWVLRRTVGARTLEELLVAVGSSTGLATDIGQADISAIDWVSTAFDKSAGGTLSATVSYNEAVTVSGSPTLSVTNGNEGSGSGRGPHVLVYASGSTTNQLTFSLVIAAANAATNADDILSFGANAVAHTGGSTIVDTVGGGNATITSSAGIGTLAGTLTVVA</sequence>
<dbReference type="EMBL" id="UINC01029434">
    <property type="protein sequence ID" value="SVB12139.1"/>
    <property type="molecule type" value="Genomic_DNA"/>
</dbReference>
<dbReference type="AlphaFoldDB" id="A0A382BEU3"/>